<dbReference type="VEuPathDB" id="VectorBase:LLONM1_010730"/>
<evidence type="ECO:0000256" key="1">
    <source>
        <dbReference type="SAM" id="MobiDB-lite"/>
    </source>
</evidence>
<protein>
    <submittedName>
        <fullName evidence="2">Uncharacterized protein</fullName>
    </submittedName>
</protein>
<feature type="region of interest" description="Disordered" evidence="1">
    <location>
        <begin position="162"/>
        <end position="182"/>
    </location>
</feature>
<dbReference type="AlphaFoldDB" id="A0A1B0EYN8"/>
<accession>A0A1B0EYN8</accession>
<dbReference type="VEuPathDB" id="VectorBase:LLOJ006029"/>
<name>A0A1B0EYN8_LUTLO</name>
<dbReference type="EnsemblMetazoa" id="LLOJ006029-RA">
    <property type="protein sequence ID" value="LLOJ006029-PA"/>
    <property type="gene ID" value="LLOJ006029"/>
</dbReference>
<evidence type="ECO:0000313" key="3">
    <source>
        <dbReference type="Proteomes" id="UP000092461"/>
    </source>
</evidence>
<organism evidence="2 3">
    <name type="scientific">Lutzomyia longipalpis</name>
    <name type="common">Sand fly</name>
    <dbReference type="NCBI Taxonomy" id="7200"/>
    <lineage>
        <taxon>Eukaryota</taxon>
        <taxon>Metazoa</taxon>
        <taxon>Ecdysozoa</taxon>
        <taxon>Arthropoda</taxon>
        <taxon>Hexapoda</taxon>
        <taxon>Insecta</taxon>
        <taxon>Pterygota</taxon>
        <taxon>Neoptera</taxon>
        <taxon>Endopterygota</taxon>
        <taxon>Diptera</taxon>
        <taxon>Nematocera</taxon>
        <taxon>Psychodoidea</taxon>
        <taxon>Psychodidae</taxon>
        <taxon>Lutzomyia</taxon>
        <taxon>Lutzomyia</taxon>
    </lineage>
</organism>
<dbReference type="Proteomes" id="UP000092461">
    <property type="component" value="Unassembled WGS sequence"/>
</dbReference>
<keyword evidence="3" id="KW-1185">Reference proteome</keyword>
<sequence>MAYLSIPDIILEHNIQNVGYNLLQIIDGDDREVPQSSPEVYWPQKPVETPQIYPFPNAYYGTYYPNVQNTVRPILGRRSSLPEPPTYPRKMSADSVLSDGLLFSKTTLLPERSSYFEEVRPRNCKGFAKKFQRRGSLNSTYLNLNSEKEMSLTAHNIFPKMPSPIAEGPSASPENPGGQSHAFRDTLTKLKQPPANIVSHRGKGCRTHQWTWEILWLSGDIGHQREKLGFPNGSCSQSQDKFLDSFTYLCQELHGAIAKAQVFTENSGEFEESQENREAAEELNYWIREIFTFTWLMLRINSYPCQVQERNLFIGF</sequence>
<proteinExistence type="predicted"/>
<reference evidence="2" key="1">
    <citation type="submission" date="2020-05" db="UniProtKB">
        <authorList>
            <consortium name="EnsemblMetazoa"/>
        </authorList>
    </citation>
    <scope>IDENTIFICATION</scope>
    <source>
        <strain evidence="2">Jacobina</strain>
    </source>
</reference>
<evidence type="ECO:0000313" key="2">
    <source>
        <dbReference type="EnsemblMetazoa" id="LLOJ006029-PA"/>
    </source>
</evidence>
<dbReference type="EMBL" id="AJWK01019300">
    <property type="status" value="NOT_ANNOTATED_CDS"/>
    <property type="molecule type" value="Genomic_DNA"/>
</dbReference>